<dbReference type="Gene3D" id="3.30.530.20">
    <property type="match status" value="1"/>
</dbReference>
<name>A0ABP8JXV6_9ACTN</name>
<keyword evidence="2" id="KW-1185">Reference proteome</keyword>
<protein>
    <submittedName>
        <fullName evidence="1">SRPBCC family protein</fullName>
    </submittedName>
</protein>
<accession>A0ABP8JXV6</accession>
<dbReference type="Proteomes" id="UP001500635">
    <property type="component" value="Unassembled WGS sequence"/>
</dbReference>
<gene>
    <name evidence="1" type="ORF">GCM10023147_33430</name>
</gene>
<evidence type="ECO:0000313" key="2">
    <source>
        <dbReference type="Proteomes" id="UP001500635"/>
    </source>
</evidence>
<reference evidence="2" key="1">
    <citation type="journal article" date="2019" name="Int. J. Syst. Evol. Microbiol.">
        <title>The Global Catalogue of Microorganisms (GCM) 10K type strain sequencing project: providing services to taxonomists for standard genome sequencing and annotation.</title>
        <authorList>
            <consortium name="The Broad Institute Genomics Platform"/>
            <consortium name="The Broad Institute Genome Sequencing Center for Infectious Disease"/>
            <person name="Wu L."/>
            <person name="Ma J."/>
        </authorList>
    </citation>
    <scope>NUCLEOTIDE SEQUENCE [LARGE SCALE GENOMIC DNA]</scope>
    <source>
        <strain evidence="2">JCM 17688</strain>
    </source>
</reference>
<dbReference type="RefSeq" id="WP_344998030.1">
    <property type="nucleotide sequence ID" value="NZ_BAABFR010000057.1"/>
</dbReference>
<proteinExistence type="predicted"/>
<comment type="caution">
    <text evidence="1">The sequence shown here is derived from an EMBL/GenBank/DDBJ whole genome shotgun (WGS) entry which is preliminary data.</text>
</comment>
<dbReference type="EMBL" id="BAABFR010000057">
    <property type="protein sequence ID" value="GAA4397778.1"/>
    <property type="molecule type" value="Genomic_DNA"/>
</dbReference>
<dbReference type="InterPro" id="IPR023393">
    <property type="entry name" value="START-like_dom_sf"/>
</dbReference>
<organism evidence="1 2">
    <name type="scientific">Tsukamurella soli</name>
    <dbReference type="NCBI Taxonomy" id="644556"/>
    <lineage>
        <taxon>Bacteria</taxon>
        <taxon>Bacillati</taxon>
        <taxon>Actinomycetota</taxon>
        <taxon>Actinomycetes</taxon>
        <taxon>Mycobacteriales</taxon>
        <taxon>Tsukamurellaceae</taxon>
        <taxon>Tsukamurella</taxon>
    </lineage>
</organism>
<dbReference type="SUPFAM" id="SSF55961">
    <property type="entry name" value="Bet v1-like"/>
    <property type="match status" value="1"/>
</dbReference>
<sequence>MRSRHVSIVIRRGPEVVYAFASDPGNLPRWAAGLASSTVTWDGDTLYADSPMGRVAFTFAADNMLGVLDHDVTLPDGTVVHNPMRVIRHPDGAEVVFTLRQLGLTDDEFDRDAAMVAADLARLTGLLEST</sequence>
<evidence type="ECO:0000313" key="1">
    <source>
        <dbReference type="EMBL" id="GAA4397778.1"/>
    </source>
</evidence>